<feature type="compositionally biased region" description="Basic and acidic residues" evidence="3">
    <location>
        <begin position="225"/>
        <end position="238"/>
    </location>
</feature>
<dbReference type="OrthoDB" id="6017at2759"/>
<dbReference type="PROSITE" id="PS50103">
    <property type="entry name" value="ZF_C3H1"/>
    <property type="match status" value="1"/>
</dbReference>
<feature type="compositionally biased region" description="Polar residues" evidence="3">
    <location>
        <begin position="301"/>
        <end position="316"/>
    </location>
</feature>
<feature type="coiled-coil region" evidence="2">
    <location>
        <begin position="589"/>
        <end position="626"/>
    </location>
</feature>
<comment type="caution">
    <text evidence="5">The sequence shown here is derived from an EMBL/GenBank/DDBJ whole genome shotgun (WGS) entry which is preliminary data.</text>
</comment>
<gene>
    <name evidence="5" type="ORF">P691DRAFT_770908</name>
</gene>
<feature type="domain" description="C3H1-type" evidence="4">
    <location>
        <begin position="2"/>
        <end position="35"/>
    </location>
</feature>
<feature type="compositionally biased region" description="Polar residues" evidence="3">
    <location>
        <begin position="239"/>
        <end position="262"/>
    </location>
</feature>
<keyword evidence="2" id="KW-0175">Coiled coil</keyword>
<feature type="compositionally biased region" description="Polar residues" evidence="3">
    <location>
        <begin position="145"/>
        <end position="157"/>
    </location>
</feature>
<dbReference type="InterPro" id="IPR000571">
    <property type="entry name" value="Znf_CCCH"/>
</dbReference>
<keyword evidence="6" id="KW-1185">Reference proteome</keyword>
<proteinExistence type="predicted"/>
<evidence type="ECO:0000313" key="5">
    <source>
        <dbReference type="EMBL" id="KAF9454209.1"/>
    </source>
</evidence>
<keyword evidence="1" id="KW-0863">Zinc-finger</keyword>
<feature type="zinc finger region" description="C3H1-type" evidence="1">
    <location>
        <begin position="2"/>
        <end position="35"/>
    </location>
</feature>
<evidence type="ECO:0000256" key="2">
    <source>
        <dbReference type="SAM" id="Coils"/>
    </source>
</evidence>
<feature type="compositionally biased region" description="Low complexity" evidence="3">
    <location>
        <begin position="274"/>
        <end position="291"/>
    </location>
</feature>
<organism evidence="5 6">
    <name type="scientific">Macrolepiota fuliginosa MF-IS2</name>
    <dbReference type="NCBI Taxonomy" id="1400762"/>
    <lineage>
        <taxon>Eukaryota</taxon>
        <taxon>Fungi</taxon>
        <taxon>Dikarya</taxon>
        <taxon>Basidiomycota</taxon>
        <taxon>Agaricomycotina</taxon>
        <taxon>Agaricomycetes</taxon>
        <taxon>Agaricomycetidae</taxon>
        <taxon>Agaricales</taxon>
        <taxon>Agaricineae</taxon>
        <taxon>Agaricaceae</taxon>
        <taxon>Macrolepiota</taxon>
    </lineage>
</organism>
<evidence type="ECO:0000259" key="4">
    <source>
        <dbReference type="PROSITE" id="PS50103"/>
    </source>
</evidence>
<name>A0A9P6CAJ5_9AGAR</name>
<feature type="compositionally biased region" description="Polar residues" evidence="3">
    <location>
        <begin position="89"/>
        <end position="100"/>
    </location>
</feature>
<evidence type="ECO:0000256" key="1">
    <source>
        <dbReference type="PROSITE-ProRule" id="PRU00723"/>
    </source>
</evidence>
<dbReference type="EMBL" id="MU151056">
    <property type="protein sequence ID" value="KAF9454209.1"/>
    <property type="molecule type" value="Genomic_DNA"/>
</dbReference>
<protein>
    <recommendedName>
        <fullName evidence="4">C3H1-type domain-containing protein</fullName>
    </recommendedName>
</protein>
<feature type="compositionally biased region" description="Polar residues" evidence="3">
    <location>
        <begin position="202"/>
        <end position="215"/>
    </location>
</feature>
<accession>A0A9P6CAJ5</accession>
<dbReference type="Proteomes" id="UP000807342">
    <property type="component" value="Unassembled WGS sequence"/>
</dbReference>
<dbReference type="AlphaFoldDB" id="A0A9P6CAJ5"/>
<keyword evidence="1" id="KW-0479">Metal-binding</keyword>
<keyword evidence="1" id="KW-0862">Zinc</keyword>
<dbReference type="GO" id="GO:0008270">
    <property type="term" value="F:zinc ion binding"/>
    <property type="evidence" value="ECO:0007669"/>
    <property type="project" value="UniProtKB-KW"/>
</dbReference>
<feature type="coiled-coil region" evidence="2">
    <location>
        <begin position="489"/>
        <end position="520"/>
    </location>
</feature>
<feature type="compositionally biased region" description="Polar residues" evidence="3">
    <location>
        <begin position="68"/>
        <end position="81"/>
    </location>
</feature>
<evidence type="ECO:0000313" key="6">
    <source>
        <dbReference type="Proteomes" id="UP000807342"/>
    </source>
</evidence>
<feature type="compositionally biased region" description="Low complexity" evidence="3">
    <location>
        <begin position="101"/>
        <end position="120"/>
    </location>
</feature>
<evidence type="ECO:0000256" key="3">
    <source>
        <dbReference type="SAM" id="MobiDB-lite"/>
    </source>
</evidence>
<feature type="compositionally biased region" description="Polar residues" evidence="3">
    <location>
        <begin position="122"/>
        <end position="136"/>
    </location>
</feature>
<feature type="compositionally biased region" description="Low complexity" evidence="3">
    <location>
        <begin position="165"/>
        <end position="177"/>
    </location>
</feature>
<reference evidence="5" key="1">
    <citation type="submission" date="2020-11" db="EMBL/GenBank/DDBJ databases">
        <authorList>
            <consortium name="DOE Joint Genome Institute"/>
            <person name="Ahrendt S."/>
            <person name="Riley R."/>
            <person name="Andreopoulos W."/>
            <person name="Labutti K."/>
            <person name="Pangilinan J."/>
            <person name="Ruiz-Duenas F.J."/>
            <person name="Barrasa J.M."/>
            <person name="Sanchez-Garcia M."/>
            <person name="Camarero S."/>
            <person name="Miyauchi S."/>
            <person name="Serrano A."/>
            <person name="Linde D."/>
            <person name="Babiker R."/>
            <person name="Drula E."/>
            <person name="Ayuso-Fernandez I."/>
            <person name="Pacheco R."/>
            <person name="Padilla G."/>
            <person name="Ferreira P."/>
            <person name="Barriuso J."/>
            <person name="Kellner H."/>
            <person name="Castanera R."/>
            <person name="Alfaro M."/>
            <person name="Ramirez L."/>
            <person name="Pisabarro A.G."/>
            <person name="Kuo A."/>
            <person name="Tritt A."/>
            <person name="Lipzen A."/>
            <person name="He G."/>
            <person name="Yan M."/>
            <person name="Ng V."/>
            <person name="Cullen D."/>
            <person name="Martin F."/>
            <person name="Rosso M.-N."/>
            <person name="Henrissat B."/>
            <person name="Hibbett D."/>
            <person name="Martinez A.T."/>
            <person name="Grigoriev I.V."/>
        </authorList>
    </citation>
    <scope>NUCLEOTIDE SEQUENCE</scope>
    <source>
        <strain evidence="5">MF-IS2</strain>
    </source>
</reference>
<sequence>MPDAHIRCKFFDDDGNPIGTGCRFGHKCRYVHPTDTDWSFATPHRGRATSDRPKNNRQGPTTDLGYSRPTSSHSEMQTQQDGGPLSGRSKWTASPTRTHQSSGSFSNSAGSGWGSSAWSNEPGPSSKPSEAPQQSLLGGWDSETAWDTSTKDSTSWNWGVPAQDSTSNGGSRAGSSSNPWGAWGTDTVQQSNVRTDEPKVPSFSQSTMNSPSILSATPVLSRLQKSGDRRGLTVDTSKRPSSPHKSTSDTISPSAHSTPRTPQDSEMRDNMLLASSSAPAPAARKFPLPTRIRPPLPTRLKQTSIATPSVVETTGNKPPPTPLSAPQDWTEIPLSSSITGRINQDDLASDASGSISQLATRDPMELHAKLIKEMMNAVSIRYRLLKAEDKKVKWREARASQCYQHSTPAAQKKLESTNQLYSEELGKLTKQLNSSLKMAVQYSDALNVHRDLIAKGLDTKKIILYTDELRDWVADLELPKRIFTARALVQQEKEQRDAFKRQKQEKVDTLRNSIYELELKATDIWDDFCHLQYIQPQRFREEFTIAKNAMEVENPGDTPDLEKMFADLGVGKERVEVVSNKTRALDGSLNEYMPKAQELQEQVKALEEEIADLRKKDQEIKAFRQTADAEIVQLEQWKTDDKQRLDQLSQQIEGLHKLPRPAPPPSINVDGLSPYINELVTAYVAKDIKPALDAIAEACERDVQLVKAEFDKLVEQVVVKTYDLVQMILRAHGWVPQIVPQPA</sequence>
<feature type="region of interest" description="Disordered" evidence="3">
    <location>
        <begin position="35"/>
        <end position="328"/>
    </location>
</feature>